<name>A0A835KQG9_9POAL</name>
<feature type="compositionally biased region" description="Polar residues" evidence="1">
    <location>
        <begin position="1"/>
        <end position="17"/>
    </location>
</feature>
<feature type="region of interest" description="Disordered" evidence="1">
    <location>
        <begin position="1"/>
        <end position="64"/>
    </location>
</feature>
<gene>
    <name evidence="2" type="ORF">HU200_006617</name>
</gene>
<evidence type="ECO:0000256" key="1">
    <source>
        <dbReference type="SAM" id="MobiDB-lite"/>
    </source>
</evidence>
<keyword evidence="3" id="KW-1185">Reference proteome</keyword>
<organism evidence="2 3">
    <name type="scientific">Digitaria exilis</name>
    <dbReference type="NCBI Taxonomy" id="1010633"/>
    <lineage>
        <taxon>Eukaryota</taxon>
        <taxon>Viridiplantae</taxon>
        <taxon>Streptophyta</taxon>
        <taxon>Embryophyta</taxon>
        <taxon>Tracheophyta</taxon>
        <taxon>Spermatophyta</taxon>
        <taxon>Magnoliopsida</taxon>
        <taxon>Liliopsida</taxon>
        <taxon>Poales</taxon>
        <taxon>Poaceae</taxon>
        <taxon>PACMAD clade</taxon>
        <taxon>Panicoideae</taxon>
        <taxon>Panicodae</taxon>
        <taxon>Paniceae</taxon>
        <taxon>Anthephorinae</taxon>
        <taxon>Digitaria</taxon>
    </lineage>
</organism>
<proteinExistence type="predicted"/>
<evidence type="ECO:0000313" key="3">
    <source>
        <dbReference type="Proteomes" id="UP000636709"/>
    </source>
</evidence>
<sequence>MSVNPVGSGSTYPSPSWSGPRTAAARPPRRRTRPGTGLQCCGGAVKLFPGHMPPPPAPSGTASS</sequence>
<dbReference type="EMBL" id="JACEFO010000449">
    <property type="protein sequence ID" value="KAF8769369.1"/>
    <property type="molecule type" value="Genomic_DNA"/>
</dbReference>
<dbReference type="Proteomes" id="UP000636709">
    <property type="component" value="Unassembled WGS sequence"/>
</dbReference>
<protein>
    <submittedName>
        <fullName evidence="2">Uncharacterized protein</fullName>
    </submittedName>
</protein>
<dbReference type="AlphaFoldDB" id="A0A835KQG9"/>
<comment type="caution">
    <text evidence="2">The sequence shown here is derived from an EMBL/GenBank/DDBJ whole genome shotgun (WGS) entry which is preliminary data.</text>
</comment>
<accession>A0A835KQG9</accession>
<reference evidence="2" key="1">
    <citation type="submission" date="2020-07" db="EMBL/GenBank/DDBJ databases">
        <title>Genome sequence and genetic diversity analysis of an under-domesticated orphan crop, white fonio (Digitaria exilis).</title>
        <authorList>
            <person name="Bennetzen J.L."/>
            <person name="Chen S."/>
            <person name="Ma X."/>
            <person name="Wang X."/>
            <person name="Yssel A.E.J."/>
            <person name="Chaluvadi S.R."/>
            <person name="Johnson M."/>
            <person name="Gangashetty P."/>
            <person name="Hamidou F."/>
            <person name="Sanogo M.D."/>
            <person name="Zwaenepoel A."/>
            <person name="Wallace J."/>
            <person name="Van De Peer Y."/>
            <person name="Van Deynze A."/>
        </authorList>
    </citation>
    <scope>NUCLEOTIDE SEQUENCE</scope>
    <source>
        <tissue evidence="2">Leaves</tissue>
    </source>
</reference>
<evidence type="ECO:0000313" key="2">
    <source>
        <dbReference type="EMBL" id="KAF8769369.1"/>
    </source>
</evidence>